<evidence type="ECO:0000259" key="3">
    <source>
        <dbReference type="PROSITE" id="PS51898"/>
    </source>
</evidence>
<dbReference type="SUPFAM" id="SSF56349">
    <property type="entry name" value="DNA breaking-rejoining enzymes"/>
    <property type="match status" value="1"/>
</dbReference>
<dbReference type="InterPro" id="IPR010998">
    <property type="entry name" value="Integrase_recombinase_N"/>
</dbReference>
<dbReference type="PROSITE" id="PS51898">
    <property type="entry name" value="TYR_RECOMBINASE"/>
    <property type="match status" value="1"/>
</dbReference>
<dbReference type="GO" id="GO:0003677">
    <property type="term" value="F:DNA binding"/>
    <property type="evidence" value="ECO:0007669"/>
    <property type="project" value="UniProtKB-KW"/>
</dbReference>
<keyword evidence="5" id="KW-1185">Reference proteome</keyword>
<dbReference type="InterPro" id="IPR002104">
    <property type="entry name" value="Integrase_catalytic"/>
</dbReference>
<keyword evidence="2" id="KW-0233">DNA recombination</keyword>
<dbReference type="AlphaFoldDB" id="A0A495JF03"/>
<evidence type="ECO:0000313" key="4">
    <source>
        <dbReference type="EMBL" id="RKR86649.1"/>
    </source>
</evidence>
<name>A0A495JF03_9ACTN</name>
<sequence>MPTFAEFVPRVAAAVTPGTLKAYGTYWNRVVDEWGSRRLNEPGPLEIGSLGKQIRANRVIRRNGRGGSGAEENYVAAMRCLYKRAVDNGFISEADNPASRVAKPRRQASNRHALADKRLTEITEIAATTGNDPALDSLLLRFHTETACRRGGALNLRRCDLDERQCLVRLREKGGTERWQPVSPTLMRHLLAHWGERGDGDPTGKLFWFRHRRPVTHRRYDHLWTRIGEHLPWVATQGISVHWLRHTVITWVERTFSYATARAFAGHSESSGDVGSTATYAKADLSELAAVVAALTGEAHPLAPHDEDQ</sequence>
<evidence type="ECO:0000256" key="1">
    <source>
        <dbReference type="ARBA" id="ARBA00023125"/>
    </source>
</evidence>
<dbReference type="Gene3D" id="1.10.150.130">
    <property type="match status" value="1"/>
</dbReference>
<organism evidence="4 5">
    <name type="scientific">Micromonospora pisi</name>
    <dbReference type="NCBI Taxonomy" id="589240"/>
    <lineage>
        <taxon>Bacteria</taxon>
        <taxon>Bacillati</taxon>
        <taxon>Actinomycetota</taxon>
        <taxon>Actinomycetes</taxon>
        <taxon>Micromonosporales</taxon>
        <taxon>Micromonosporaceae</taxon>
        <taxon>Micromonospora</taxon>
    </lineage>
</organism>
<comment type="caution">
    <text evidence="4">The sequence shown here is derived from an EMBL/GenBank/DDBJ whole genome shotgun (WGS) entry which is preliminary data.</text>
</comment>
<dbReference type="EMBL" id="RBKT01000001">
    <property type="protein sequence ID" value="RKR86649.1"/>
    <property type="molecule type" value="Genomic_DNA"/>
</dbReference>
<evidence type="ECO:0000256" key="2">
    <source>
        <dbReference type="ARBA" id="ARBA00023172"/>
    </source>
</evidence>
<dbReference type="PANTHER" id="PTHR30349">
    <property type="entry name" value="PHAGE INTEGRASE-RELATED"/>
    <property type="match status" value="1"/>
</dbReference>
<reference evidence="4 5" key="1">
    <citation type="submission" date="2018-10" db="EMBL/GenBank/DDBJ databases">
        <title>Sequencing the genomes of 1000 actinobacteria strains.</title>
        <authorList>
            <person name="Klenk H.-P."/>
        </authorList>
    </citation>
    <scope>NUCLEOTIDE SEQUENCE [LARGE SCALE GENOMIC DNA]</scope>
    <source>
        <strain evidence="4 5">DSM 45175</strain>
    </source>
</reference>
<dbReference type="InterPro" id="IPR050090">
    <property type="entry name" value="Tyrosine_recombinase_XerCD"/>
</dbReference>
<keyword evidence="1" id="KW-0238">DNA-binding</keyword>
<dbReference type="InterPro" id="IPR011010">
    <property type="entry name" value="DNA_brk_join_enz"/>
</dbReference>
<dbReference type="GO" id="GO:0006310">
    <property type="term" value="P:DNA recombination"/>
    <property type="evidence" value="ECO:0007669"/>
    <property type="project" value="UniProtKB-KW"/>
</dbReference>
<proteinExistence type="predicted"/>
<accession>A0A495JF03</accession>
<dbReference type="Proteomes" id="UP000277671">
    <property type="component" value="Unassembled WGS sequence"/>
</dbReference>
<dbReference type="InterPro" id="IPR013762">
    <property type="entry name" value="Integrase-like_cat_sf"/>
</dbReference>
<dbReference type="GO" id="GO:0015074">
    <property type="term" value="P:DNA integration"/>
    <property type="evidence" value="ECO:0007669"/>
    <property type="project" value="InterPro"/>
</dbReference>
<feature type="domain" description="Tyr recombinase" evidence="3">
    <location>
        <begin position="109"/>
        <end position="293"/>
    </location>
</feature>
<gene>
    <name evidence="4" type="ORF">BDK92_0893</name>
</gene>
<evidence type="ECO:0000313" key="5">
    <source>
        <dbReference type="Proteomes" id="UP000277671"/>
    </source>
</evidence>
<dbReference type="Pfam" id="PF00589">
    <property type="entry name" value="Phage_integrase"/>
    <property type="match status" value="1"/>
</dbReference>
<dbReference type="Gene3D" id="1.10.443.10">
    <property type="entry name" value="Intergrase catalytic core"/>
    <property type="match status" value="1"/>
</dbReference>
<protein>
    <submittedName>
        <fullName evidence="4">Site-specific recombinase XerD</fullName>
    </submittedName>
</protein>
<dbReference type="CDD" id="cd00397">
    <property type="entry name" value="DNA_BRE_C"/>
    <property type="match status" value="1"/>
</dbReference>